<dbReference type="EMBL" id="CM044702">
    <property type="protein sequence ID" value="KAI5675839.1"/>
    <property type="molecule type" value="Genomic_DNA"/>
</dbReference>
<dbReference type="Proteomes" id="UP001060085">
    <property type="component" value="Linkage Group LG02"/>
</dbReference>
<reference evidence="2" key="1">
    <citation type="journal article" date="2023" name="Nat. Plants">
        <title>Single-cell RNA sequencing provides a high-resolution roadmap for understanding the multicellular compartmentation of specialized metabolism.</title>
        <authorList>
            <person name="Sun S."/>
            <person name="Shen X."/>
            <person name="Li Y."/>
            <person name="Li Y."/>
            <person name="Wang S."/>
            <person name="Li R."/>
            <person name="Zhang H."/>
            <person name="Shen G."/>
            <person name="Guo B."/>
            <person name="Wei J."/>
            <person name="Xu J."/>
            <person name="St-Pierre B."/>
            <person name="Chen S."/>
            <person name="Sun C."/>
        </authorList>
    </citation>
    <scope>NUCLEOTIDE SEQUENCE [LARGE SCALE GENOMIC DNA]</scope>
</reference>
<organism evidence="1 2">
    <name type="scientific">Catharanthus roseus</name>
    <name type="common">Madagascar periwinkle</name>
    <name type="synonym">Vinca rosea</name>
    <dbReference type="NCBI Taxonomy" id="4058"/>
    <lineage>
        <taxon>Eukaryota</taxon>
        <taxon>Viridiplantae</taxon>
        <taxon>Streptophyta</taxon>
        <taxon>Embryophyta</taxon>
        <taxon>Tracheophyta</taxon>
        <taxon>Spermatophyta</taxon>
        <taxon>Magnoliopsida</taxon>
        <taxon>eudicotyledons</taxon>
        <taxon>Gunneridae</taxon>
        <taxon>Pentapetalae</taxon>
        <taxon>asterids</taxon>
        <taxon>lamiids</taxon>
        <taxon>Gentianales</taxon>
        <taxon>Apocynaceae</taxon>
        <taxon>Rauvolfioideae</taxon>
        <taxon>Vinceae</taxon>
        <taxon>Catharanthinae</taxon>
        <taxon>Catharanthus</taxon>
    </lineage>
</organism>
<comment type="caution">
    <text evidence="1">The sequence shown here is derived from an EMBL/GenBank/DDBJ whole genome shotgun (WGS) entry which is preliminary data.</text>
</comment>
<evidence type="ECO:0000313" key="1">
    <source>
        <dbReference type="EMBL" id="KAI5675839.1"/>
    </source>
</evidence>
<gene>
    <name evidence="1" type="ORF">M9H77_06789</name>
</gene>
<keyword evidence="2" id="KW-1185">Reference proteome</keyword>
<name>A0ACC0BTB8_CATRO</name>
<evidence type="ECO:0000313" key="2">
    <source>
        <dbReference type="Proteomes" id="UP001060085"/>
    </source>
</evidence>
<sequence>MPDGNPASFRSIKNTIQTGLGASSSQPVKDDDEAYESYNPLDNEEDEASAKNTVPMDAFQMEMQTAFEQLWITQQIHGMHFMEMVESTRRYVDEFARQQASIDRQEVMLV</sequence>
<accession>A0ACC0BTB8</accession>
<protein>
    <submittedName>
        <fullName evidence="1">Uncharacterized protein</fullName>
    </submittedName>
</protein>
<proteinExistence type="predicted"/>